<dbReference type="Gene3D" id="2.170.130.10">
    <property type="entry name" value="TonB-dependent receptor, plug domain"/>
    <property type="match status" value="1"/>
</dbReference>
<evidence type="ECO:0000256" key="7">
    <source>
        <dbReference type="ARBA" id="ARBA00022729"/>
    </source>
</evidence>
<comment type="caution">
    <text evidence="18">The sequence shown here is derived from an EMBL/GenBank/DDBJ whole genome shotgun (WGS) entry which is preliminary data.</text>
</comment>
<dbReference type="CDD" id="cd01347">
    <property type="entry name" value="ligand_gated_channel"/>
    <property type="match status" value="1"/>
</dbReference>
<comment type="similarity">
    <text evidence="2 14 15">Belongs to the TonB-dependent receptor family.</text>
</comment>
<dbReference type="Gene3D" id="2.40.170.20">
    <property type="entry name" value="TonB-dependent receptor, beta-barrel domain"/>
    <property type="match status" value="1"/>
</dbReference>
<keyword evidence="10 15" id="KW-0798">TonB box</keyword>
<name>A0A3R8MQ62_9BURK</name>
<evidence type="ECO:0000313" key="19">
    <source>
        <dbReference type="Proteomes" id="UP000270261"/>
    </source>
</evidence>
<evidence type="ECO:0000256" key="4">
    <source>
        <dbReference type="ARBA" id="ARBA00022452"/>
    </source>
</evidence>
<feature type="domain" description="TonB-dependent receptor plug" evidence="17">
    <location>
        <begin position="62"/>
        <end position="162"/>
    </location>
</feature>
<organism evidence="18 19">
    <name type="scientific">Lautropia dentalis</name>
    <dbReference type="NCBI Taxonomy" id="2490857"/>
    <lineage>
        <taxon>Bacteria</taxon>
        <taxon>Pseudomonadati</taxon>
        <taxon>Pseudomonadota</taxon>
        <taxon>Betaproteobacteria</taxon>
        <taxon>Burkholderiales</taxon>
        <taxon>Burkholderiaceae</taxon>
        <taxon>Lautropia</taxon>
    </lineage>
</organism>
<keyword evidence="4 14" id="KW-1134">Transmembrane beta strand</keyword>
<evidence type="ECO:0000256" key="3">
    <source>
        <dbReference type="ARBA" id="ARBA00022448"/>
    </source>
</evidence>
<dbReference type="InterPro" id="IPR000531">
    <property type="entry name" value="Beta-barrel_TonB"/>
</dbReference>
<sequence length="719" mass="79305">MEMSSGIPSIRHIVPPFSGSCPRRSLLASTGEPGTCHAHPSPRWPCTGVLPAHPTTGLSLSPRETPQSVSVITHQQMTDQGAGSLTEALQYAPGISSSTYDSRGNAFRARGFDIDNLRTDGVPMAISGPWSAGESRDDTILYDRIEVVRGATGLLTGAGDPSAAINQIRKHANSRQLTGKVGFGLGSWKERRLDADIGSALNADGSVRGRFVANIDRSDSYIDLYEKRRNTFYGVIDADLTPDTQLSVGVSRQRDKPRAGMWGGLPTWYDDGTRTDWPRSKTTAPKWSHWGSTSKTWFATLKQRVDAWDIRLDYNRIQNQADARLLWATGNPNRTTGLGITTSGASWYDIDRKQDQIDLQASRPFEVDGMHHELVLGASHGKLDVNVMSRSPTAGIQESLGDFNNWTGDYPFPTAWGDPFVSAASKTTQNALYGVARLQLSAPSHLILGSRITNYEQKEAPTRWRSTGYTIKHDRQVIPYAGLAYDVSPETTAYASYTSIFKPQTNQDKNGNYLDPIKGKSYEVGLKGSALGGHLQTDLALFRIQQDNLAVADGANLVPNTTSQAYRAAKGARSTGYEITVTGALSPVWDISAGWTQYKIKDASGTVIGTNHPRKQLKLFTTYRLGEELQGLELGGGVNWQSEIHADVDNPVTDAAEQIRQKSFALVDLMARYEIDRNWSVQANVYNVFDKKYYDSVGFYNRYTWGPSRRYLLTATYRF</sequence>
<keyword evidence="5" id="KW-0410">Iron transport</keyword>
<dbReference type="SUPFAM" id="SSF56935">
    <property type="entry name" value="Porins"/>
    <property type="match status" value="1"/>
</dbReference>
<evidence type="ECO:0000256" key="11">
    <source>
        <dbReference type="ARBA" id="ARBA00023136"/>
    </source>
</evidence>
<evidence type="ECO:0000256" key="12">
    <source>
        <dbReference type="ARBA" id="ARBA00023170"/>
    </source>
</evidence>
<comment type="subcellular location">
    <subcellularLocation>
        <location evidence="1 14">Cell outer membrane</location>
        <topology evidence="1 14">Multi-pass membrane protein</topology>
    </subcellularLocation>
</comment>
<dbReference type="InterPro" id="IPR036942">
    <property type="entry name" value="Beta-barrel_TonB_sf"/>
</dbReference>
<dbReference type="AlphaFoldDB" id="A0A3R8MQ62"/>
<evidence type="ECO:0000256" key="8">
    <source>
        <dbReference type="ARBA" id="ARBA00023004"/>
    </source>
</evidence>
<evidence type="ECO:0000256" key="14">
    <source>
        <dbReference type="PROSITE-ProRule" id="PRU01360"/>
    </source>
</evidence>
<evidence type="ECO:0000256" key="15">
    <source>
        <dbReference type="RuleBase" id="RU003357"/>
    </source>
</evidence>
<evidence type="ECO:0000256" key="5">
    <source>
        <dbReference type="ARBA" id="ARBA00022496"/>
    </source>
</evidence>
<dbReference type="NCBIfam" id="TIGR01783">
    <property type="entry name" value="TonB-siderophor"/>
    <property type="match status" value="1"/>
</dbReference>
<dbReference type="Proteomes" id="UP000270261">
    <property type="component" value="Unassembled WGS sequence"/>
</dbReference>
<dbReference type="GO" id="GO:0015344">
    <property type="term" value="F:siderophore uptake transmembrane transporter activity"/>
    <property type="evidence" value="ECO:0007669"/>
    <property type="project" value="TreeGrafter"/>
</dbReference>
<evidence type="ECO:0000259" key="17">
    <source>
        <dbReference type="Pfam" id="PF07715"/>
    </source>
</evidence>
<keyword evidence="8" id="KW-0408">Iron</keyword>
<keyword evidence="9" id="KW-0406">Ion transport</keyword>
<keyword evidence="12 18" id="KW-0675">Receptor</keyword>
<dbReference type="EMBL" id="RRUE01000002">
    <property type="protein sequence ID" value="RRN43945.1"/>
    <property type="molecule type" value="Genomic_DNA"/>
</dbReference>
<keyword evidence="7" id="KW-0732">Signal</keyword>
<evidence type="ECO:0000259" key="16">
    <source>
        <dbReference type="Pfam" id="PF00593"/>
    </source>
</evidence>
<dbReference type="PANTHER" id="PTHR32552">
    <property type="entry name" value="FERRICHROME IRON RECEPTOR-RELATED"/>
    <property type="match status" value="1"/>
</dbReference>
<evidence type="ECO:0000256" key="6">
    <source>
        <dbReference type="ARBA" id="ARBA00022692"/>
    </source>
</evidence>
<evidence type="ECO:0000256" key="9">
    <source>
        <dbReference type="ARBA" id="ARBA00023065"/>
    </source>
</evidence>
<evidence type="ECO:0000256" key="2">
    <source>
        <dbReference type="ARBA" id="ARBA00009810"/>
    </source>
</evidence>
<feature type="domain" description="TonB-dependent receptor-like beta-barrel" evidence="16">
    <location>
        <begin position="269"/>
        <end position="688"/>
    </location>
</feature>
<keyword evidence="11 14" id="KW-0472">Membrane</keyword>
<dbReference type="Pfam" id="PF00593">
    <property type="entry name" value="TonB_dep_Rec_b-barrel"/>
    <property type="match status" value="1"/>
</dbReference>
<evidence type="ECO:0000256" key="13">
    <source>
        <dbReference type="ARBA" id="ARBA00023237"/>
    </source>
</evidence>
<gene>
    <name evidence="18" type="ORF">EHV23_11175</name>
</gene>
<evidence type="ECO:0000256" key="1">
    <source>
        <dbReference type="ARBA" id="ARBA00004571"/>
    </source>
</evidence>
<accession>A0A3R8MQ62</accession>
<dbReference type="GO" id="GO:0015891">
    <property type="term" value="P:siderophore transport"/>
    <property type="evidence" value="ECO:0007669"/>
    <property type="project" value="InterPro"/>
</dbReference>
<dbReference type="InterPro" id="IPR037066">
    <property type="entry name" value="Plug_dom_sf"/>
</dbReference>
<proteinExistence type="inferred from homology"/>
<keyword evidence="3 14" id="KW-0813">Transport</keyword>
<reference evidence="18 19" key="1">
    <citation type="submission" date="2018-11" db="EMBL/GenBank/DDBJ databases">
        <title>Genome sequencing of Lautropia sp. KCOM 2505 (= ChDC F240).</title>
        <authorList>
            <person name="Kook J.-K."/>
            <person name="Park S.-N."/>
            <person name="Lim Y.K."/>
        </authorList>
    </citation>
    <scope>NUCLEOTIDE SEQUENCE [LARGE SCALE GENOMIC DNA]</scope>
    <source>
        <strain evidence="18 19">KCOM 2505</strain>
    </source>
</reference>
<dbReference type="InterPro" id="IPR010105">
    <property type="entry name" value="TonB_sidphr_rcpt"/>
</dbReference>
<dbReference type="InterPro" id="IPR012910">
    <property type="entry name" value="Plug_dom"/>
</dbReference>
<dbReference type="PROSITE" id="PS52016">
    <property type="entry name" value="TONB_DEPENDENT_REC_3"/>
    <property type="match status" value="1"/>
</dbReference>
<evidence type="ECO:0000313" key="18">
    <source>
        <dbReference type="EMBL" id="RRN43945.1"/>
    </source>
</evidence>
<keyword evidence="19" id="KW-1185">Reference proteome</keyword>
<protein>
    <submittedName>
        <fullName evidence="18">TonB-dependent siderophore receptor</fullName>
    </submittedName>
</protein>
<evidence type="ECO:0000256" key="10">
    <source>
        <dbReference type="ARBA" id="ARBA00023077"/>
    </source>
</evidence>
<keyword evidence="13 14" id="KW-0998">Cell outer membrane</keyword>
<dbReference type="GO" id="GO:0038023">
    <property type="term" value="F:signaling receptor activity"/>
    <property type="evidence" value="ECO:0007669"/>
    <property type="project" value="InterPro"/>
</dbReference>
<dbReference type="Pfam" id="PF07715">
    <property type="entry name" value="Plug"/>
    <property type="match status" value="1"/>
</dbReference>
<dbReference type="GO" id="GO:0009279">
    <property type="term" value="C:cell outer membrane"/>
    <property type="evidence" value="ECO:0007669"/>
    <property type="project" value="UniProtKB-SubCell"/>
</dbReference>
<dbReference type="InterPro" id="IPR039426">
    <property type="entry name" value="TonB-dep_rcpt-like"/>
</dbReference>
<dbReference type="PANTHER" id="PTHR32552:SF74">
    <property type="entry name" value="HYDROXAMATE SIDEROPHORE RECEPTOR FHUE"/>
    <property type="match status" value="1"/>
</dbReference>
<keyword evidence="6 14" id="KW-0812">Transmembrane</keyword>
<dbReference type="FunFam" id="2.170.130.10:FF:000010">
    <property type="entry name" value="Ferripyoverdine receptor"/>
    <property type="match status" value="1"/>
</dbReference>